<sequence>MSPLMVYLRDEIKPEDRVEAKKLIKEAARYIIIGGELYRRGFSFPLLRCIEGEEARYMIKEVHEGLCSSHIGGWALASKIARAGYYWPTLKEDCMDYVRRCDKCQRFIEVGNAPPKQLHAITSPWPFHKWGVDILGPFPPAPGQVKYLIVAIDYFTKWIEAEPVTTISVERIKRFYWKKIICRFGLPIEIVLDNGTQFASQAMRLEEAKGRWAEELPQVLWSYHTTPYSSTNETPFRLTFGIEVVIPVKIEELSPRIALFRPAENEDKIRVNLDLLQKVREIA</sequence>
<keyword evidence="3" id="KW-1185">Reference proteome</keyword>
<comment type="caution">
    <text evidence="2">The sequence shown here is derived from an EMBL/GenBank/DDBJ whole genome shotgun (WGS) entry which is preliminary data.</text>
</comment>
<dbReference type="InterPro" id="IPR012337">
    <property type="entry name" value="RNaseH-like_sf"/>
</dbReference>
<dbReference type="Proteomes" id="UP000257109">
    <property type="component" value="Unassembled WGS sequence"/>
</dbReference>
<protein>
    <submittedName>
        <fullName evidence="2">Gypsy retrotransposon integrase-like protein 1</fullName>
    </submittedName>
</protein>
<dbReference type="Pfam" id="PF00665">
    <property type="entry name" value="rve"/>
    <property type="match status" value="1"/>
</dbReference>
<dbReference type="InterPro" id="IPR036397">
    <property type="entry name" value="RNaseH_sf"/>
</dbReference>
<feature type="non-terminal residue" evidence="2">
    <location>
        <position position="1"/>
    </location>
</feature>
<evidence type="ECO:0000259" key="1">
    <source>
        <dbReference type="PROSITE" id="PS50994"/>
    </source>
</evidence>
<dbReference type="PANTHER" id="PTHR48475">
    <property type="entry name" value="RIBONUCLEASE H"/>
    <property type="match status" value="1"/>
</dbReference>
<dbReference type="GO" id="GO:0003676">
    <property type="term" value="F:nucleic acid binding"/>
    <property type="evidence" value="ECO:0007669"/>
    <property type="project" value="InterPro"/>
</dbReference>
<name>A0A371GTM4_MUCPR</name>
<dbReference type="PANTHER" id="PTHR48475:SF2">
    <property type="entry name" value="RIBONUCLEASE H"/>
    <property type="match status" value="1"/>
</dbReference>
<feature type="domain" description="Integrase catalytic" evidence="1">
    <location>
        <begin position="120"/>
        <end position="283"/>
    </location>
</feature>
<dbReference type="AlphaFoldDB" id="A0A371GTM4"/>
<dbReference type="GO" id="GO:0015074">
    <property type="term" value="P:DNA integration"/>
    <property type="evidence" value="ECO:0007669"/>
    <property type="project" value="InterPro"/>
</dbReference>
<dbReference type="InterPro" id="IPR041588">
    <property type="entry name" value="Integrase_H2C2"/>
</dbReference>
<dbReference type="OrthoDB" id="2016337at2759"/>
<dbReference type="Gene3D" id="1.10.340.70">
    <property type="match status" value="1"/>
</dbReference>
<dbReference type="EMBL" id="QJKJ01004503">
    <property type="protein sequence ID" value="RDX93898.1"/>
    <property type="molecule type" value="Genomic_DNA"/>
</dbReference>
<evidence type="ECO:0000313" key="2">
    <source>
        <dbReference type="EMBL" id="RDX93898.1"/>
    </source>
</evidence>
<evidence type="ECO:0000313" key="3">
    <source>
        <dbReference type="Proteomes" id="UP000257109"/>
    </source>
</evidence>
<gene>
    <name evidence="2" type="primary">GIN1</name>
    <name evidence="2" type="ORF">CR513_23781</name>
</gene>
<dbReference type="PROSITE" id="PS50994">
    <property type="entry name" value="INTEGRASE"/>
    <property type="match status" value="1"/>
</dbReference>
<reference evidence="2" key="1">
    <citation type="submission" date="2018-05" db="EMBL/GenBank/DDBJ databases">
        <title>Draft genome of Mucuna pruriens seed.</title>
        <authorList>
            <person name="Nnadi N.E."/>
            <person name="Vos R."/>
            <person name="Hasami M.H."/>
            <person name="Devisetty U.K."/>
            <person name="Aguiy J.C."/>
        </authorList>
    </citation>
    <scope>NUCLEOTIDE SEQUENCE [LARGE SCALE GENOMIC DNA]</scope>
    <source>
        <strain evidence="2">JCA_2017</strain>
    </source>
</reference>
<dbReference type="SUPFAM" id="SSF53098">
    <property type="entry name" value="Ribonuclease H-like"/>
    <property type="match status" value="1"/>
</dbReference>
<proteinExistence type="predicted"/>
<dbReference type="InterPro" id="IPR001584">
    <property type="entry name" value="Integrase_cat-core"/>
</dbReference>
<organism evidence="2 3">
    <name type="scientific">Mucuna pruriens</name>
    <name type="common">Velvet bean</name>
    <name type="synonym">Dolichos pruriens</name>
    <dbReference type="NCBI Taxonomy" id="157652"/>
    <lineage>
        <taxon>Eukaryota</taxon>
        <taxon>Viridiplantae</taxon>
        <taxon>Streptophyta</taxon>
        <taxon>Embryophyta</taxon>
        <taxon>Tracheophyta</taxon>
        <taxon>Spermatophyta</taxon>
        <taxon>Magnoliopsida</taxon>
        <taxon>eudicotyledons</taxon>
        <taxon>Gunneridae</taxon>
        <taxon>Pentapetalae</taxon>
        <taxon>rosids</taxon>
        <taxon>fabids</taxon>
        <taxon>Fabales</taxon>
        <taxon>Fabaceae</taxon>
        <taxon>Papilionoideae</taxon>
        <taxon>50 kb inversion clade</taxon>
        <taxon>NPAAA clade</taxon>
        <taxon>indigoferoid/millettioid clade</taxon>
        <taxon>Phaseoleae</taxon>
        <taxon>Mucuna</taxon>
    </lineage>
</organism>
<dbReference type="Pfam" id="PF17921">
    <property type="entry name" value="Integrase_H2C2"/>
    <property type="match status" value="1"/>
</dbReference>
<dbReference type="Gene3D" id="3.30.420.10">
    <property type="entry name" value="Ribonuclease H-like superfamily/Ribonuclease H"/>
    <property type="match status" value="2"/>
</dbReference>
<accession>A0A371GTM4</accession>